<name>A0ABT0AGN8_9SPHN</name>
<dbReference type="InterPro" id="IPR036390">
    <property type="entry name" value="WH_DNA-bd_sf"/>
</dbReference>
<sequence>MDGTPLKDFEDPRRTASVRITVLARLLRARFDEMVADLGVTRSQWGALVVVGQEEGIAQRGIAQKLEISDASAGRIVDRLVAENLVERRRQEQDGRVQAIHMTEAGRGITRELDRIAAHAEETAWRGFNADEMATMNALLGRLHANLAPPSESETRG</sequence>
<evidence type="ECO:0000259" key="4">
    <source>
        <dbReference type="PROSITE" id="PS50995"/>
    </source>
</evidence>
<comment type="caution">
    <text evidence="5">The sequence shown here is derived from an EMBL/GenBank/DDBJ whole genome shotgun (WGS) entry which is preliminary data.</text>
</comment>
<dbReference type="EMBL" id="JALHAT010000039">
    <property type="protein sequence ID" value="MCJ1962351.1"/>
    <property type="molecule type" value="Genomic_DNA"/>
</dbReference>
<dbReference type="PANTHER" id="PTHR33164:SF64">
    <property type="entry name" value="TRANSCRIPTIONAL REGULATOR SLYA"/>
    <property type="match status" value="1"/>
</dbReference>
<evidence type="ECO:0000313" key="5">
    <source>
        <dbReference type="EMBL" id="MCJ1962351.1"/>
    </source>
</evidence>
<dbReference type="InterPro" id="IPR039422">
    <property type="entry name" value="MarR/SlyA-like"/>
</dbReference>
<reference evidence="5" key="1">
    <citation type="submission" date="2022-03" db="EMBL/GenBank/DDBJ databases">
        <title>Identification of a novel bacterium isolated from mangrove sediments.</title>
        <authorList>
            <person name="Pan X."/>
        </authorList>
    </citation>
    <scope>NUCLEOTIDE SEQUENCE</scope>
    <source>
        <strain evidence="5">B2637</strain>
    </source>
</reference>
<evidence type="ECO:0000256" key="1">
    <source>
        <dbReference type="ARBA" id="ARBA00023015"/>
    </source>
</evidence>
<keyword evidence="6" id="KW-1185">Reference proteome</keyword>
<evidence type="ECO:0000313" key="6">
    <source>
        <dbReference type="Proteomes" id="UP001162802"/>
    </source>
</evidence>
<organism evidence="5 6">
    <name type="scientific">Novosphingobium mangrovi</name>
    <name type="common">ex Hu et al. 2023</name>
    <dbReference type="NCBI Taxonomy" id="2930094"/>
    <lineage>
        <taxon>Bacteria</taxon>
        <taxon>Pseudomonadati</taxon>
        <taxon>Pseudomonadota</taxon>
        <taxon>Alphaproteobacteria</taxon>
        <taxon>Sphingomonadales</taxon>
        <taxon>Sphingomonadaceae</taxon>
        <taxon>Novosphingobium</taxon>
    </lineage>
</organism>
<protein>
    <submittedName>
        <fullName evidence="5">MarR family transcriptional regulator</fullName>
    </submittedName>
</protein>
<feature type="domain" description="HTH marR-type" evidence="4">
    <location>
        <begin position="13"/>
        <end position="145"/>
    </location>
</feature>
<dbReference type="PRINTS" id="PR00598">
    <property type="entry name" value="HTHMARR"/>
</dbReference>
<keyword evidence="1" id="KW-0805">Transcription regulation</keyword>
<dbReference type="Pfam" id="PF12802">
    <property type="entry name" value="MarR_2"/>
    <property type="match status" value="1"/>
</dbReference>
<dbReference type="PROSITE" id="PS50995">
    <property type="entry name" value="HTH_MARR_2"/>
    <property type="match status" value="1"/>
</dbReference>
<dbReference type="RefSeq" id="WP_243802237.1">
    <property type="nucleotide sequence ID" value="NZ_JALHAT010000039.1"/>
</dbReference>
<dbReference type="InterPro" id="IPR036388">
    <property type="entry name" value="WH-like_DNA-bd_sf"/>
</dbReference>
<dbReference type="Proteomes" id="UP001162802">
    <property type="component" value="Unassembled WGS sequence"/>
</dbReference>
<keyword evidence="3" id="KW-0804">Transcription</keyword>
<evidence type="ECO:0000256" key="3">
    <source>
        <dbReference type="ARBA" id="ARBA00023163"/>
    </source>
</evidence>
<keyword evidence="2" id="KW-0238">DNA-binding</keyword>
<proteinExistence type="predicted"/>
<dbReference type="SUPFAM" id="SSF46785">
    <property type="entry name" value="Winged helix' DNA-binding domain"/>
    <property type="match status" value="1"/>
</dbReference>
<accession>A0ABT0AGN8</accession>
<dbReference type="InterPro" id="IPR000835">
    <property type="entry name" value="HTH_MarR-typ"/>
</dbReference>
<gene>
    <name evidence="5" type="ORF">MTR65_16785</name>
</gene>
<dbReference type="PANTHER" id="PTHR33164">
    <property type="entry name" value="TRANSCRIPTIONAL REGULATOR, MARR FAMILY"/>
    <property type="match status" value="1"/>
</dbReference>
<evidence type="ECO:0000256" key="2">
    <source>
        <dbReference type="ARBA" id="ARBA00023125"/>
    </source>
</evidence>
<dbReference type="SMART" id="SM00347">
    <property type="entry name" value="HTH_MARR"/>
    <property type="match status" value="1"/>
</dbReference>
<dbReference type="Gene3D" id="1.10.10.10">
    <property type="entry name" value="Winged helix-like DNA-binding domain superfamily/Winged helix DNA-binding domain"/>
    <property type="match status" value="1"/>
</dbReference>